<dbReference type="EMBL" id="CP049871">
    <property type="protein sequence ID" value="QIL02886.1"/>
    <property type="molecule type" value="Genomic_DNA"/>
</dbReference>
<reference evidence="1 2" key="1">
    <citation type="submission" date="2020-03" db="EMBL/GenBank/DDBJ databases">
        <title>Sphingomonas sp. nov., isolated from fish.</title>
        <authorList>
            <person name="Hyun D.-W."/>
            <person name="Bae J.-W."/>
        </authorList>
    </citation>
    <scope>NUCLEOTIDE SEQUENCE [LARGE SCALE GENOMIC DNA]</scope>
    <source>
        <strain evidence="1 2">HDW15C</strain>
    </source>
</reference>
<evidence type="ECO:0000313" key="2">
    <source>
        <dbReference type="Proteomes" id="UP000502502"/>
    </source>
</evidence>
<accession>A0A6G7ZPQ5</accession>
<evidence type="ECO:0000313" key="1">
    <source>
        <dbReference type="EMBL" id="QIL02886.1"/>
    </source>
</evidence>
<name>A0A6G7ZPQ5_9SPHN</name>
<gene>
    <name evidence="1" type="ORF">G7078_08875</name>
</gene>
<dbReference type="AlphaFoldDB" id="A0A6G7ZPQ5"/>
<proteinExistence type="predicted"/>
<sequence>MVDEIYDRQYQAGRQDLHAGIDRAVARFGRAVAAVFRVQQRIHFAAPWDERRFRRMN</sequence>
<dbReference type="Proteomes" id="UP000502502">
    <property type="component" value="Chromosome"/>
</dbReference>
<dbReference type="RefSeq" id="WP_166095187.1">
    <property type="nucleotide sequence ID" value="NZ_CP049871.1"/>
</dbReference>
<protein>
    <submittedName>
        <fullName evidence="1">Uncharacterized protein</fullName>
    </submittedName>
</protein>
<dbReference type="KEGG" id="ssin:G7078_08875"/>
<organism evidence="1 2">
    <name type="scientific">Sphingomonas sinipercae</name>
    <dbReference type="NCBI Taxonomy" id="2714944"/>
    <lineage>
        <taxon>Bacteria</taxon>
        <taxon>Pseudomonadati</taxon>
        <taxon>Pseudomonadota</taxon>
        <taxon>Alphaproteobacteria</taxon>
        <taxon>Sphingomonadales</taxon>
        <taxon>Sphingomonadaceae</taxon>
        <taxon>Sphingomonas</taxon>
    </lineage>
</organism>
<keyword evidence="2" id="KW-1185">Reference proteome</keyword>